<evidence type="ECO:0000313" key="3">
    <source>
        <dbReference type="Proteomes" id="UP001524547"/>
    </source>
</evidence>
<organism evidence="2 3">
    <name type="scientific">Rhizosaccharibacter radicis</name>
    <dbReference type="NCBI Taxonomy" id="2782605"/>
    <lineage>
        <taxon>Bacteria</taxon>
        <taxon>Pseudomonadati</taxon>
        <taxon>Pseudomonadota</taxon>
        <taxon>Alphaproteobacteria</taxon>
        <taxon>Acetobacterales</taxon>
        <taxon>Acetobacteraceae</taxon>
        <taxon>Rhizosaccharibacter</taxon>
    </lineage>
</organism>
<gene>
    <name evidence="2" type="ORF">NFI88_02495</name>
</gene>
<sequence length="84" mass="9379">MIRWIVPAVIAGFGLYLCFFGIAVDKGANARINPLRHELMIAKLHEDALLAEHRCLMARAGDCRNEIDHAEAVLRAPPPPMPRH</sequence>
<keyword evidence="3" id="KW-1185">Reference proteome</keyword>
<dbReference type="RefSeq" id="WP_422918460.1">
    <property type="nucleotide sequence ID" value="NZ_JAMZEJ010000002.1"/>
</dbReference>
<name>A0ABT1VTP0_9PROT</name>
<accession>A0ABT1VTP0</accession>
<evidence type="ECO:0000313" key="2">
    <source>
        <dbReference type="EMBL" id="MCQ8239709.1"/>
    </source>
</evidence>
<evidence type="ECO:0000256" key="1">
    <source>
        <dbReference type="SAM" id="Phobius"/>
    </source>
</evidence>
<protein>
    <submittedName>
        <fullName evidence="2">Uncharacterized protein</fullName>
    </submittedName>
</protein>
<reference evidence="2 3" key="1">
    <citation type="submission" date="2022-06" db="EMBL/GenBank/DDBJ databases">
        <title>Rhizosaccharibacter gen. nov. sp. nov. KSS12, endophytic bacteria isolated from sugarcane.</title>
        <authorList>
            <person name="Pitiwittayakul N."/>
        </authorList>
    </citation>
    <scope>NUCLEOTIDE SEQUENCE [LARGE SCALE GENOMIC DNA]</scope>
    <source>
        <strain evidence="2 3">KSS12</strain>
    </source>
</reference>
<proteinExistence type="predicted"/>
<keyword evidence="1" id="KW-1133">Transmembrane helix</keyword>
<keyword evidence="1" id="KW-0812">Transmembrane</keyword>
<feature type="transmembrane region" description="Helical" evidence="1">
    <location>
        <begin position="6"/>
        <end position="24"/>
    </location>
</feature>
<dbReference type="Proteomes" id="UP001524547">
    <property type="component" value="Unassembled WGS sequence"/>
</dbReference>
<comment type="caution">
    <text evidence="2">The sequence shown here is derived from an EMBL/GenBank/DDBJ whole genome shotgun (WGS) entry which is preliminary data.</text>
</comment>
<keyword evidence="1" id="KW-0472">Membrane</keyword>
<dbReference type="EMBL" id="JAMZEJ010000002">
    <property type="protein sequence ID" value="MCQ8239709.1"/>
    <property type="molecule type" value="Genomic_DNA"/>
</dbReference>